<organism evidence="2 3">
    <name type="scientific">Smittium angustum</name>
    <dbReference type="NCBI Taxonomy" id="133377"/>
    <lineage>
        <taxon>Eukaryota</taxon>
        <taxon>Fungi</taxon>
        <taxon>Fungi incertae sedis</taxon>
        <taxon>Zoopagomycota</taxon>
        <taxon>Kickxellomycotina</taxon>
        <taxon>Harpellomycetes</taxon>
        <taxon>Harpellales</taxon>
        <taxon>Legeriomycetaceae</taxon>
        <taxon>Smittium</taxon>
    </lineage>
</organism>
<feature type="compositionally biased region" description="Polar residues" evidence="1">
    <location>
        <begin position="36"/>
        <end position="48"/>
    </location>
</feature>
<dbReference type="EMBL" id="MBFU01000019">
    <property type="protein sequence ID" value="PWA03384.1"/>
    <property type="molecule type" value="Genomic_DNA"/>
</dbReference>
<name>A0A2U1JEF1_SMIAN</name>
<evidence type="ECO:0000313" key="3">
    <source>
        <dbReference type="Proteomes" id="UP000245591"/>
    </source>
</evidence>
<dbReference type="AlphaFoldDB" id="A0A2U1JEF1"/>
<keyword evidence="3" id="KW-1185">Reference proteome</keyword>
<evidence type="ECO:0008006" key="4">
    <source>
        <dbReference type="Google" id="ProtNLM"/>
    </source>
</evidence>
<dbReference type="GO" id="GO:0016192">
    <property type="term" value="P:vesicle-mediated transport"/>
    <property type="evidence" value="ECO:0007669"/>
    <property type="project" value="InterPro"/>
</dbReference>
<dbReference type="Proteomes" id="UP000245591">
    <property type="component" value="Unassembled WGS sequence"/>
</dbReference>
<evidence type="ECO:0000313" key="2">
    <source>
        <dbReference type="EMBL" id="PWA03384.1"/>
    </source>
</evidence>
<evidence type="ECO:0000256" key="1">
    <source>
        <dbReference type="SAM" id="MobiDB-lite"/>
    </source>
</evidence>
<reference evidence="2 3" key="1">
    <citation type="journal article" date="2018" name="MBio">
        <title>Comparative Genomics Reveals the Core Gene Toolbox for the Fungus-Insect Symbiosis.</title>
        <authorList>
            <person name="Wang Y."/>
            <person name="Stata M."/>
            <person name="Wang W."/>
            <person name="Stajich J.E."/>
            <person name="White M.M."/>
            <person name="Moncalvo J.M."/>
        </authorList>
    </citation>
    <scope>NUCLEOTIDE SEQUENCE [LARGE SCALE GENOMIC DNA]</scope>
    <source>
        <strain evidence="2 3">AUS-126-30</strain>
    </source>
</reference>
<dbReference type="InterPro" id="IPR010989">
    <property type="entry name" value="SNARE"/>
</dbReference>
<feature type="region of interest" description="Disordered" evidence="1">
    <location>
        <begin position="27"/>
        <end position="48"/>
    </location>
</feature>
<gene>
    <name evidence="2" type="ORF">BB558_000429</name>
</gene>
<protein>
    <recommendedName>
        <fullName evidence="4">Syntaxin-5 N-terminal Sly1p-binding domain-containing protein</fullName>
    </recommendedName>
</protein>
<comment type="caution">
    <text evidence="2">The sequence shown here is derived from an EMBL/GenBank/DDBJ whole genome shotgun (WGS) entry which is preliminary data.</text>
</comment>
<accession>A0A2U1JEF1</accession>
<dbReference type="SUPFAM" id="SSF47661">
    <property type="entry name" value="t-snare proteins"/>
    <property type="match status" value="1"/>
</dbReference>
<proteinExistence type="predicted"/>
<sequence>MSSISKKDLRDRTNEFRVITTTLKRRQKEDIEKKSSSGSRLSNNEQISSKKQKSEFSIKAKLIAKEISSTTLILEELVSLTSRRTMFEDFTADINALTIQVKQNISKINEKIQELQNYINKTNTGGKQITQHNSNVVLLLQSQLANTSTTFKDVLETRRECDRGDDIRAWWYIPAVGAYDIRATGCGAENRQSDRGGAYEHIRSTTRAFELL</sequence>
<dbReference type="Gene3D" id="1.20.58.70">
    <property type="match status" value="1"/>
</dbReference>
<dbReference type="GO" id="GO:0016020">
    <property type="term" value="C:membrane"/>
    <property type="evidence" value="ECO:0007669"/>
    <property type="project" value="InterPro"/>
</dbReference>